<evidence type="ECO:0000313" key="2">
    <source>
        <dbReference type="Proteomes" id="UP000027982"/>
    </source>
</evidence>
<dbReference type="AlphaFoldDB" id="A0A068NSL6"/>
<reference evidence="1 2" key="1">
    <citation type="journal article" date="2014" name="PLoS ONE">
        <title>The first complete genome sequence of the class fimbriimonadia in the phylum armatimonadetes.</title>
        <authorList>
            <person name="Hu Z.Y."/>
            <person name="Wang Y.Z."/>
            <person name="Im W.T."/>
            <person name="Wang S.Y."/>
            <person name="Zhao G.P."/>
            <person name="Zheng H.J."/>
            <person name="Quan Z.X."/>
        </authorList>
    </citation>
    <scope>NUCLEOTIDE SEQUENCE [LARGE SCALE GENOMIC DNA]</scope>
    <source>
        <strain evidence="1">Gsoil 348</strain>
    </source>
</reference>
<keyword evidence="2" id="KW-1185">Reference proteome</keyword>
<protein>
    <submittedName>
        <fullName evidence="1">Uncharacterized protein</fullName>
    </submittedName>
</protein>
<organism evidence="1 2">
    <name type="scientific">Fimbriimonas ginsengisoli Gsoil 348</name>
    <dbReference type="NCBI Taxonomy" id="661478"/>
    <lineage>
        <taxon>Bacteria</taxon>
        <taxon>Bacillati</taxon>
        <taxon>Armatimonadota</taxon>
        <taxon>Fimbriimonadia</taxon>
        <taxon>Fimbriimonadales</taxon>
        <taxon>Fimbriimonadaceae</taxon>
        <taxon>Fimbriimonas</taxon>
    </lineage>
</organism>
<dbReference type="KEGG" id="fgi:OP10G_1211"/>
<dbReference type="EMBL" id="CP007139">
    <property type="protein sequence ID" value="AIE84579.1"/>
    <property type="molecule type" value="Genomic_DNA"/>
</dbReference>
<sequence>MYGKHRIVFVGWHDEMDSRDQWGALDMENKAFTAAPTKGTIFLGLDRAPANWPYGYQWSGVTRDLYVDVARFPMLMARVIQVQGYAHLDIDVLDAKSKAINTLRSNTLTAPGISSIDLGRLLPPGQAHLRLRLIVGGPNEGCCATYDWVRFVNKVDADFLTKDPDWGYVRMHGMMLR</sequence>
<gene>
    <name evidence="1" type="ORF">OP10G_1211</name>
</gene>
<evidence type="ECO:0000313" key="1">
    <source>
        <dbReference type="EMBL" id="AIE84579.1"/>
    </source>
</evidence>
<proteinExistence type="predicted"/>
<dbReference type="HOGENOM" id="CLU_1515732_0_0_0"/>
<dbReference type="STRING" id="661478.OP10G_1211"/>
<name>A0A068NSL6_FIMGI</name>
<dbReference type="Proteomes" id="UP000027982">
    <property type="component" value="Chromosome"/>
</dbReference>
<accession>A0A068NSL6</accession>